<dbReference type="SUPFAM" id="SSF52972">
    <property type="entry name" value="ITPase-like"/>
    <property type="match status" value="1"/>
</dbReference>
<evidence type="ECO:0000313" key="5">
    <source>
        <dbReference type="EMBL" id="MBL6903311.1"/>
    </source>
</evidence>
<dbReference type="HAMAP" id="MF_00528">
    <property type="entry name" value="Maf"/>
    <property type="match status" value="1"/>
</dbReference>
<evidence type="ECO:0000256" key="2">
    <source>
        <dbReference type="ARBA" id="ARBA00022801"/>
    </source>
</evidence>
<comment type="caution">
    <text evidence="5">The sequence shown here is derived from an EMBL/GenBank/DDBJ whole genome shotgun (WGS) entry which is preliminary data.</text>
</comment>
<dbReference type="AlphaFoldDB" id="A0A937JBM2"/>
<comment type="catalytic activity">
    <reaction evidence="4">
        <text>a ribonucleoside 5'-triphosphate + H2O = a ribonucleoside 5'-phosphate + diphosphate + H(+)</text>
        <dbReference type="Rhea" id="RHEA:23996"/>
        <dbReference type="ChEBI" id="CHEBI:15377"/>
        <dbReference type="ChEBI" id="CHEBI:15378"/>
        <dbReference type="ChEBI" id="CHEBI:33019"/>
        <dbReference type="ChEBI" id="CHEBI:58043"/>
        <dbReference type="ChEBI" id="CHEBI:61557"/>
        <dbReference type="EC" id="3.6.1.9"/>
    </reaction>
</comment>
<evidence type="ECO:0000256" key="3">
    <source>
        <dbReference type="ARBA" id="ARBA00023080"/>
    </source>
</evidence>
<proteinExistence type="inferred from homology"/>
<comment type="similarity">
    <text evidence="4">Belongs to the Maf family.</text>
</comment>
<accession>A0A937JBM2</accession>
<dbReference type="CDD" id="cd00555">
    <property type="entry name" value="Maf"/>
    <property type="match status" value="1"/>
</dbReference>
<dbReference type="PIRSF" id="PIRSF006305">
    <property type="entry name" value="Maf"/>
    <property type="match status" value="1"/>
</dbReference>
<dbReference type="Proteomes" id="UP000705230">
    <property type="component" value="Unassembled WGS sequence"/>
</dbReference>
<evidence type="ECO:0000313" key="6">
    <source>
        <dbReference type="Proteomes" id="UP000705230"/>
    </source>
</evidence>
<dbReference type="PANTHER" id="PTHR43213">
    <property type="entry name" value="BIFUNCTIONAL DTTP/UTP PYROPHOSPHATASE/METHYLTRANSFERASE PROTEIN-RELATED"/>
    <property type="match status" value="1"/>
</dbReference>
<keyword evidence="4" id="KW-0963">Cytoplasm</keyword>
<comment type="cofactor">
    <cofactor evidence="1 4">
        <name>a divalent metal cation</name>
        <dbReference type="ChEBI" id="CHEBI:60240"/>
    </cofactor>
</comment>
<comment type="subcellular location">
    <subcellularLocation>
        <location evidence="4">Cytoplasm</location>
    </subcellularLocation>
</comment>
<dbReference type="PANTHER" id="PTHR43213:SF5">
    <property type="entry name" value="BIFUNCTIONAL DTTP_UTP PYROPHOSPHATASE_METHYLTRANSFERASE PROTEIN-RELATED"/>
    <property type="match status" value="1"/>
</dbReference>
<feature type="active site" description="Proton acceptor" evidence="4">
    <location>
        <position position="80"/>
    </location>
</feature>
<evidence type="ECO:0000256" key="1">
    <source>
        <dbReference type="ARBA" id="ARBA00001968"/>
    </source>
</evidence>
<reference evidence="5" key="1">
    <citation type="submission" date="2020-10" db="EMBL/GenBank/DDBJ databases">
        <title>Microbiome of the Black Sea water column analyzed by genome centric metagenomics.</title>
        <authorList>
            <person name="Cabello-Yeves P.J."/>
            <person name="Callieri C."/>
            <person name="Picazo A."/>
            <person name="Mehrshad M."/>
            <person name="Haro-Moreno J.M."/>
            <person name="Roda-Garcia J."/>
            <person name="Dzembekova N."/>
            <person name="Slabakova V."/>
            <person name="Slabakova N."/>
            <person name="Moncheva S."/>
            <person name="Rodriguez-Valera F."/>
        </authorList>
    </citation>
    <scope>NUCLEOTIDE SEQUENCE</scope>
    <source>
        <strain evidence="5">BS30m-G43</strain>
    </source>
</reference>
<keyword evidence="3 4" id="KW-0546">Nucleotide metabolism</keyword>
<gene>
    <name evidence="5" type="primary">maf</name>
    <name evidence="5" type="ORF">ISR29_03825</name>
</gene>
<comment type="catalytic activity">
    <reaction evidence="4">
        <text>a 2'-deoxyribonucleoside 5'-triphosphate + H2O = a 2'-deoxyribonucleoside 5'-phosphate + diphosphate + H(+)</text>
        <dbReference type="Rhea" id="RHEA:44644"/>
        <dbReference type="ChEBI" id="CHEBI:15377"/>
        <dbReference type="ChEBI" id="CHEBI:15378"/>
        <dbReference type="ChEBI" id="CHEBI:33019"/>
        <dbReference type="ChEBI" id="CHEBI:61560"/>
        <dbReference type="ChEBI" id="CHEBI:65317"/>
        <dbReference type="EC" id="3.6.1.9"/>
    </reaction>
</comment>
<dbReference type="Pfam" id="PF02545">
    <property type="entry name" value="Maf"/>
    <property type="match status" value="1"/>
</dbReference>
<keyword evidence="2 4" id="KW-0378">Hydrolase</keyword>
<sequence>MLFSINPKIPIILASGSESRRVMLEEAGIVFQVVTSDVDESILKEKIASLPFNEQVIELAKAKALAVSSQYPEAFVIGGDQMCILGETIFDKPGTQENAIKNLTKLSGTSHFQYSGICIYKNSLPVWEYCEYATMTMHNLSDKEIIEYVQAENPVGAAGAYKFESLGCNLFKSVEGSSYTVRGMPLLPLLNQLRELDIINLETIENFEHGTNSAVTKNT</sequence>
<dbReference type="GO" id="GO:0005737">
    <property type="term" value="C:cytoplasm"/>
    <property type="evidence" value="ECO:0007669"/>
    <property type="project" value="UniProtKB-SubCell"/>
</dbReference>
<dbReference type="EMBL" id="JADHSG010000004">
    <property type="protein sequence ID" value="MBL6903311.1"/>
    <property type="molecule type" value="Genomic_DNA"/>
</dbReference>
<comment type="function">
    <text evidence="4">Nucleoside triphosphate pyrophosphatase. May have a dual role in cell division arrest and in preventing the incorporation of modified nucleotides into cellular nucleic acids.</text>
</comment>
<dbReference type="InterPro" id="IPR003697">
    <property type="entry name" value="Maf-like"/>
</dbReference>
<comment type="caution">
    <text evidence="4">Lacks conserved residue(s) required for the propagation of feature annotation.</text>
</comment>
<organism evidence="5 6">
    <name type="scientific">SAR86 cluster bacterium</name>
    <dbReference type="NCBI Taxonomy" id="2030880"/>
    <lineage>
        <taxon>Bacteria</taxon>
        <taxon>Pseudomonadati</taxon>
        <taxon>Pseudomonadota</taxon>
        <taxon>Gammaproteobacteria</taxon>
        <taxon>SAR86 cluster</taxon>
    </lineage>
</organism>
<dbReference type="Gene3D" id="3.90.950.10">
    <property type="match status" value="1"/>
</dbReference>
<dbReference type="EC" id="3.6.1.9" evidence="4"/>
<dbReference type="GO" id="GO:0047429">
    <property type="term" value="F:nucleoside triphosphate diphosphatase activity"/>
    <property type="evidence" value="ECO:0007669"/>
    <property type="project" value="UniProtKB-EC"/>
</dbReference>
<name>A0A937JBM2_9GAMM</name>
<dbReference type="NCBIfam" id="TIGR00172">
    <property type="entry name" value="maf"/>
    <property type="match status" value="1"/>
</dbReference>
<dbReference type="GO" id="GO:0009117">
    <property type="term" value="P:nucleotide metabolic process"/>
    <property type="evidence" value="ECO:0007669"/>
    <property type="project" value="UniProtKB-KW"/>
</dbReference>
<protein>
    <recommendedName>
        <fullName evidence="4">Nucleoside triphosphate pyrophosphatase</fullName>
        <ecNumber evidence="4">3.6.1.9</ecNumber>
    </recommendedName>
    <alternativeName>
        <fullName evidence="4">Nucleotide pyrophosphatase</fullName>
        <shortName evidence="4">Nucleotide PPase</shortName>
    </alternativeName>
</protein>
<dbReference type="InterPro" id="IPR029001">
    <property type="entry name" value="ITPase-like_fam"/>
</dbReference>
<evidence type="ECO:0000256" key="4">
    <source>
        <dbReference type="HAMAP-Rule" id="MF_00528"/>
    </source>
</evidence>